<dbReference type="InterPro" id="IPR058031">
    <property type="entry name" value="AAA_lid_NorR"/>
</dbReference>
<dbReference type="PROSITE" id="PS00675">
    <property type="entry name" value="SIGMA54_INTERACT_1"/>
    <property type="match status" value="1"/>
</dbReference>
<keyword evidence="1" id="KW-0547">Nucleotide-binding</keyword>
<dbReference type="Pfam" id="PF25601">
    <property type="entry name" value="AAA_lid_14"/>
    <property type="match status" value="1"/>
</dbReference>
<dbReference type="Gene3D" id="1.10.8.60">
    <property type="match status" value="1"/>
</dbReference>
<organism evidence="7 8">
    <name type="scientific">Simiduia aestuariiviva</name>
    <dbReference type="NCBI Taxonomy" id="1510459"/>
    <lineage>
        <taxon>Bacteria</taxon>
        <taxon>Pseudomonadati</taxon>
        <taxon>Pseudomonadota</taxon>
        <taxon>Gammaproteobacteria</taxon>
        <taxon>Cellvibrionales</taxon>
        <taxon>Cellvibrionaceae</taxon>
        <taxon>Simiduia</taxon>
    </lineage>
</organism>
<dbReference type="Proteomes" id="UP000559987">
    <property type="component" value="Unassembled WGS sequence"/>
</dbReference>
<dbReference type="GO" id="GO:0043565">
    <property type="term" value="F:sequence-specific DNA binding"/>
    <property type="evidence" value="ECO:0007669"/>
    <property type="project" value="InterPro"/>
</dbReference>
<dbReference type="SUPFAM" id="SSF52540">
    <property type="entry name" value="P-loop containing nucleoside triphosphate hydrolases"/>
    <property type="match status" value="1"/>
</dbReference>
<dbReference type="InterPro" id="IPR002197">
    <property type="entry name" value="HTH_Fis"/>
</dbReference>
<dbReference type="PRINTS" id="PR01590">
    <property type="entry name" value="HTHFIS"/>
</dbReference>
<evidence type="ECO:0000256" key="5">
    <source>
        <dbReference type="ARBA" id="ARBA00023163"/>
    </source>
</evidence>
<dbReference type="InterPro" id="IPR027417">
    <property type="entry name" value="P-loop_NTPase"/>
</dbReference>
<proteinExistence type="predicted"/>
<keyword evidence="8" id="KW-1185">Reference proteome</keyword>
<dbReference type="Pfam" id="PF02954">
    <property type="entry name" value="HTH_8"/>
    <property type="match status" value="1"/>
</dbReference>
<dbReference type="InterPro" id="IPR025943">
    <property type="entry name" value="Sigma_54_int_dom_ATP-bd_2"/>
</dbReference>
<evidence type="ECO:0000313" key="8">
    <source>
        <dbReference type="Proteomes" id="UP000559987"/>
    </source>
</evidence>
<dbReference type="InterPro" id="IPR025662">
    <property type="entry name" value="Sigma_54_int_dom_ATP-bd_1"/>
</dbReference>
<evidence type="ECO:0000256" key="1">
    <source>
        <dbReference type="ARBA" id="ARBA00022741"/>
    </source>
</evidence>
<comment type="caution">
    <text evidence="7">The sequence shown here is derived from an EMBL/GenBank/DDBJ whole genome shotgun (WGS) entry which is preliminary data.</text>
</comment>
<dbReference type="Pfam" id="PF00158">
    <property type="entry name" value="Sigma54_activat"/>
    <property type="match status" value="1"/>
</dbReference>
<evidence type="ECO:0000256" key="3">
    <source>
        <dbReference type="ARBA" id="ARBA00023015"/>
    </source>
</evidence>
<dbReference type="Gene3D" id="3.40.50.300">
    <property type="entry name" value="P-loop containing nucleotide triphosphate hydrolases"/>
    <property type="match status" value="1"/>
</dbReference>
<dbReference type="PROSITE" id="PS00688">
    <property type="entry name" value="SIGMA54_INTERACT_3"/>
    <property type="match status" value="1"/>
</dbReference>
<dbReference type="InterPro" id="IPR002078">
    <property type="entry name" value="Sigma_54_int"/>
</dbReference>
<dbReference type="PROSITE" id="PS00676">
    <property type="entry name" value="SIGMA54_INTERACT_2"/>
    <property type="match status" value="1"/>
</dbReference>
<keyword evidence="4 7" id="KW-0238">DNA-binding</keyword>
<evidence type="ECO:0000256" key="2">
    <source>
        <dbReference type="ARBA" id="ARBA00022840"/>
    </source>
</evidence>
<dbReference type="InterPro" id="IPR003593">
    <property type="entry name" value="AAA+_ATPase"/>
</dbReference>
<feature type="domain" description="Sigma-54 factor interaction" evidence="6">
    <location>
        <begin position="139"/>
        <end position="367"/>
    </location>
</feature>
<keyword evidence="3" id="KW-0805">Transcription regulation</keyword>
<accession>A0A839UVN6</accession>
<dbReference type="CDD" id="cd00009">
    <property type="entry name" value="AAA"/>
    <property type="match status" value="1"/>
</dbReference>
<dbReference type="SMART" id="SM00382">
    <property type="entry name" value="AAA"/>
    <property type="match status" value="1"/>
</dbReference>
<dbReference type="GO" id="GO:0005524">
    <property type="term" value="F:ATP binding"/>
    <property type="evidence" value="ECO:0007669"/>
    <property type="project" value="UniProtKB-KW"/>
</dbReference>
<dbReference type="PANTHER" id="PTHR32071">
    <property type="entry name" value="TRANSCRIPTIONAL REGULATORY PROTEIN"/>
    <property type="match status" value="1"/>
</dbReference>
<dbReference type="AlphaFoldDB" id="A0A839UVN6"/>
<reference evidence="7 8" key="1">
    <citation type="submission" date="2020-08" db="EMBL/GenBank/DDBJ databases">
        <title>Genomic Encyclopedia of Type Strains, Phase III (KMG-III): the genomes of soil and plant-associated and newly described type strains.</title>
        <authorList>
            <person name="Whitman W."/>
        </authorList>
    </citation>
    <scope>NUCLEOTIDE SEQUENCE [LARGE SCALE GENOMIC DNA]</scope>
    <source>
        <strain evidence="7 8">CECT 8571</strain>
    </source>
</reference>
<keyword evidence="2" id="KW-0067">ATP-binding</keyword>
<dbReference type="PANTHER" id="PTHR32071:SF117">
    <property type="entry name" value="PTS-DEPENDENT DIHYDROXYACETONE KINASE OPERON REGULATORY PROTEIN-RELATED"/>
    <property type="match status" value="1"/>
</dbReference>
<dbReference type="Gene3D" id="1.10.10.60">
    <property type="entry name" value="Homeodomain-like"/>
    <property type="match status" value="1"/>
</dbReference>
<dbReference type="PROSITE" id="PS50045">
    <property type="entry name" value="SIGMA54_INTERACT_4"/>
    <property type="match status" value="1"/>
</dbReference>
<dbReference type="SUPFAM" id="SSF46689">
    <property type="entry name" value="Homeodomain-like"/>
    <property type="match status" value="1"/>
</dbReference>
<evidence type="ECO:0000259" key="6">
    <source>
        <dbReference type="PROSITE" id="PS50045"/>
    </source>
</evidence>
<dbReference type="InterPro" id="IPR025944">
    <property type="entry name" value="Sigma_54_int_dom_CS"/>
</dbReference>
<dbReference type="EMBL" id="JACHXZ010000003">
    <property type="protein sequence ID" value="MBB3169427.1"/>
    <property type="molecule type" value="Genomic_DNA"/>
</dbReference>
<dbReference type="InterPro" id="IPR009057">
    <property type="entry name" value="Homeodomain-like_sf"/>
</dbReference>
<dbReference type="GO" id="GO:0006355">
    <property type="term" value="P:regulation of DNA-templated transcription"/>
    <property type="evidence" value="ECO:0007669"/>
    <property type="project" value="InterPro"/>
</dbReference>
<sequence length="447" mass="47904">MPAHRVVFRALTQHIQQLAENPVLSGAHLLSPSDDWVAALREPNVALGLIEVTGLSASEQAALESMDWSDACEVIFFSDGTPNRTLDTVCLKSGGFHFRSPVAHEAVVEAVADILADLETDGGGGVEVVSSDLDQFGLLAGSSRVMRKLYRSVRKVASAEANVLIVGESGVGKELVANTLHLASPRAANPFVAINCSALSPELVESELFGHVKGAFTGAQREHQGVFAQAEGGTLFLDEITEMPLDQQAKLLRVLETGEYRPLGSQTVATANVRVISATNRDPEQAIDGGFLREDVYFRLAQFPIYVPPLRARGADIAGLARHFLAYRNAEDSANKTISEAALAKLADHTWPGNVRELKHALERAFILADTQINVEHVVLDDSVGAGVPASSDVPAGVPLEDIERMAIENTLAENEGNKVASAKQLGISVKTLYNKLEKYQAGDDQS</sequence>
<gene>
    <name evidence="7" type="ORF">FHS30_002635</name>
</gene>
<protein>
    <submittedName>
        <fullName evidence="7">DNA-binding NtrC family response regulator</fullName>
    </submittedName>
</protein>
<name>A0A839UVN6_9GAMM</name>
<keyword evidence="5" id="KW-0804">Transcription</keyword>
<dbReference type="RefSeq" id="WP_183910897.1">
    <property type="nucleotide sequence ID" value="NZ_JACHXZ010000003.1"/>
</dbReference>
<dbReference type="FunFam" id="3.40.50.300:FF:000006">
    <property type="entry name" value="DNA-binding transcriptional regulator NtrC"/>
    <property type="match status" value="1"/>
</dbReference>
<evidence type="ECO:0000256" key="4">
    <source>
        <dbReference type="ARBA" id="ARBA00023125"/>
    </source>
</evidence>
<evidence type="ECO:0000313" key="7">
    <source>
        <dbReference type="EMBL" id="MBB3169427.1"/>
    </source>
</evidence>